<dbReference type="InterPro" id="IPR032466">
    <property type="entry name" value="Metal_Hydrolase"/>
</dbReference>
<dbReference type="SUPFAM" id="SSF51338">
    <property type="entry name" value="Composite domain of metallo-dependent hydrolases"/>
    <property type="match status" value="1"/>
</dbReference>
<dbReference type="EMBL" id="BAABKX010000006">
    <property type="protein sequence ID" value="GAA5049564.1"/>
    <property type="molecule type" value="Genomic_DNA"/>
</dbReference>
<dbReference type="Gene3D" id="3.20.20.140">
    <property type="entry name" value="Metal-dependent hydrolases"/>
    <property type="match status" value="1"/>
</dbReference>
<dbReference type="InterPro" id="IPR011059">
    <property type="entry name" value="Metal-dep_hydrolase_composite"/>
</dbReference>
<feature type="domain" description="Amidohydrolase-related" evidence="1">
    <location>
        <begin position="51"/>
        <end position="383"/>
    </location>
</feature>
<comment type="caution">
    <text evidence="2">The sequence shown here is derived from an EMBL/GenBank/DDBJ whole genome shotgun (WGS) entry which is preliminary data.</text>
</comment>
<dbReference type="InterPro" id="IPR006680">
    <property type="entry name" value="Amidohydro-rel"/>
</dbReference>
<dbReference type="Gene3D" id="2.30.40.10">
    <property type="entry name" value="Urease, subunit C, domain 1"/>
    <property type="match status" value="1"/>
</dbReference>
<organism evidence="2 3">
    <name type="scientific">Haladaptatus pallidirubidus</name>
    <dbReference type="NCBI Taxonomy" id="1008152"/>
    <lineage>
        <taxon>Archaea</taxon>
        <taxon>Methanobacteriati</taxon>
        <taxon>Methanobacteriota</taxon>
        <taxon>Stenosarchaea group</taxon>
        <taxon>Halobacteria</taxon>
        <taxon>Halobacteriales</taxon>
        <taxon>Haladaptataceae</taxon>
        <taxon>Haladaptatus</taxon>
    </lineage>
</organism>
<keyword evidence="3" id="KW-1185">Reference proteome</keyword>
<dbReference type="SUPFAM" id="SSF51556">
    <property type="entry name" value="Metallo-dependent hydrolases"/>
    <property type="match status" value="1"/>
</dbReference>
<proteinExistence type="predicted"/>
<reference evidence="2 3" key="1">
    <citation type="journal article" date="2019" name="Int. J. Syst. Evol. Microbiol.">
        <title>The Global Catalogue of Microorganisms (GCM) 10K type strain sequencing project: providing services to taxonomists for standard genome sequencing and annotation.</title>
        <authorList>
            <consortium name="The Broad Institute Genomics Platform"/>
            <consortium name="The Broad Institute Genome Sequencing Center for Infectious Disease"/>
            <person name="Wu L."/>
            <person name="Ma J."/>
        </authorList>
    </citation>
    <scope>NUCLEOTIDE SEQUENCE [LARGE SCALE GENOMIC DNA]</scope>
    <source>
        <strain evidence="2 3">JCM 17504</strain>
    </source>
</reference>
<protein>
    <submittedName>
        <fullName evidence="2">Amidohydrolase family protein</fullName>
    </submittedName>
</protein>
<dbReference type="Pfam" id="PF01979">
    <property type="entry name" value="Amidohydro_1"/>
    <property type="match status" value="1"/>
</dbReference>
<dbReference type="Proteomes" id="UP001501729">
    <property type="component" value="Unassembled WGS sequence"/>
</dbReference>
<dbReference type="PANTHER" id="PTHR43135">
    <property type="entry name" value="ALPHA-D-RIBOSE 1-METHYLPHOSPHONATE 5-TRIPHOSPHATE DIPHOSPHATASE"/>
    <property type="match status" value="1"/>
</dbReference>
<dbReference type="PANTHER" id="PTHR43135:SF3">
    <property type="entry name" value="ALPHA-D-RIBOSE 1-METHYLPHOSPHONATE 5-TRIPHOSPHATE DIPHOSPHATASE"/>
    <property type="match status" value="1"/>
</dbReference>
<dbReference type="AlphaFoldDB" id="A0AAV3UHH1"/>
<dbReference type="InterPro" id="IPR051781">
    <property type="entry name" value="Metallo-dep_Hydrolase"/>
</dbReference>
<evidence type="ECO:0000259" key="1">
    <source>
        <dbReference type="Pfam" id="PF01979"/>
    </source>
</evidence>
<evidence type="ECO:0000313" key="3">
    <source>
        <dbReference type="Proteomes" id="UP001501729"/>
    </source>
</evidence>
<sequence>MSMEYIRTDGIYHPDREEIKKSIVVVEDGDIVELRDDVPTDTEVTIETDGYALPGFVDAHSHASIRPWEGDQIGQLRADAAVGAVRATNNLWRDLEAGTTTMRLMGEERGLDLHLAALEREGELNAPRLLPSGVHLTPTGGHGKALTATDGSSAIRTRIRTNVEAGAHHVKYFATGGVSSDTGDVGRPLYTDEEVAAIVDESHRLGVHVAAHAHGGRGALSAVEAGVDTIEHGGALDEETLNALDGSDRHVIGTFSILHHPRGIEAGDADSPAVMAKVREARERGGEAWTTLLERDVAVALGTDSMHGHLADEVAHLLDLGTSPEVAIRAITTEAARAAHIDHRVGSLEAGKSADLVIVNDHPLENPHTVADPQAVVKRGEVVA</sequence>
<name>A0AAV3UHH1_9EURY</name>
<accession>A0AAV3UHH1</accession>
<evidence type="ECO:0000313" key="2">
    <source>
        <dbReference type="EMBL" id="GAA5049564.1"/>
    </source>
</evidence>
<dbReference type="GO" id="GO:0016810">
    <property type="term" value="F:hydrolase activity, acting on carbon-nitrogen (but not peptide) bonds"/>
    <property type="evidence" value="ECO:0007669"/>
    <property type="project" value="InterPro"/>
</dbReference>
<gene>
    <name evidence="2" type="ORF">GCM10025751_22490</name>
</gene>